<organism evidence="2 3">
    <name type="scientific">Bradyrhizobium forestalis</name>
    <dbReference type="NCBI Taxonomy" id="1419263"/>
    <lineage>
        <taxon>Bacteria</taxon>
        <taxon>Pseudomonadati</taxon>
        <taxon>Pseudomonadota</taxon>
        <taxon>Alphaproteobacteria</taxon>
        <taxon>Hyphomicrobiales</taxon>
        <taxon>Nitrobacteraceae</taxon>
        <taxon>Bradyrhizobium</taxon>
    </lineage>
</organism>
<evidence type="ECO:0000259" key="1">
    <source>
        <dbReference type="PROSITE" id="PS50994"/>
    </source>
</evidence>
<dbReference type="NCBIfam" id="NF033516">
    <property type="entry name" value="transpos_IS3"/>
    <property type="match status" value="1"/>
</dbReference>
<reference evidence="2 3" key="1">
    <citation type="submission" date="2017-11" db="EMBL/GenBank/DDBJ databases">
        <title>Bradyrhizobium forestalis sp. nov., an efficient nitrogen-fixing bacterium isolated from nodules of forest legume species in the Amazon.</title>
        <authorList>
            <person name="Costa E.M."/>
            <person name="Guimaraes A."/>
            <person name="Carvalho T.S."/>
            <person name="Rodrigues T.L."/>
            <person name="Ribeiro P.R.A."/>
            <person name="Lebbe L."/>
            <person name="Willems A."/>
            <person name="Moreira F.M.S."/>
        </authorList>
    </citation>
    <scope>NUCLEOTIDE SEQUENCE [LARGE SCALE GENOMIC DNA]</scope>
    <source>
        <strain evidence="2 3">INPA54B</strain>
    </source>
</reference>
<dbReference type="PANTHER" id="PTHR46889">
    <property type="entry name" value="TRANSPOSASE INSF FOR INSERTION SEQUENCE IS3B-RELATED"/>
    <property type="match status" value="1"/>
</dbReference>
<evidence type="ECO:0000313" key="2">
    <source>
        <dbReference type="EMBL" id="PJG49983.1"/>
    </source>
</evidence>
<dbReference type="Pfam" id="PF13333">
    <property type="entry name" value="rve_2"/>
    <property type="match status" value="1"/>
</dbReference>
<dbReference type="Proteomes" id="UP000231194">
    <property type="component" value="Unassembled WGS sequence"/>
</dbReference>
<protein>
    <recommendedName>
        <fullName evidence="1">Integrase catalytic domain-containing protein</fullName>
    </recommendedName>
</protein>
<dbReference type="OrthoDB" id="9803878at2"/>
<comment type="caution">
    <text evidence="2">The sequence shown here is derived from an EMBL/GenBank/DDBJ whole genome shotgun (WGS) entry which is preliminary data.</text>
</comment>
<dbReference type="SUPFAM" id="SSF53098">
    <property type="entry name" value="Ribonuclease H-like"/>
    <property type="match status" value="1"/>
</dbReference>
<feature type="domain" description="Integrase catalytic" evidence="1">
    <location>
        <begin position="116"/>
        <end position="280"/>
    </location>
</feature>
<dbReference type="GO" id="GO:0003676">
    <property type="term" value="F:nucleic acid binding"/>
    <property type="evidence" value="ECO:0007669"/>
    <property type="project" value="InterPro"/>
</dbReference>
<dbReference type="PANTHER" id="PTHR46889:SF7">
    <property type="entry name" value="TRANSPOSASE FOR INSERTION SEQUENCE ELEMENT IS904"/>
    <property type="match status" value="1"/>
</dbReference>
<dbReference type="InterPro" id="IPR048020">
    <property type="entry name" value="Transpos_IS3"/>
</dbReference>
<dbReference type="Pfam" id="PF13276">
    <property type="entry name" value="HTH_21"/>
    <property type="match status" value="1"/>
</dbReference>
<dbReference type="InterPro" id="IPR025948">
    <property type="entry name" value="HTH-like_dom"/>
</dbReference>
<dbReference type="Gene3D" id="3.30.420.10">
    <property type="entry name" value="Ribonuclease H-like superfamily/Ribonuclease H"/>
    <property type="match status" value="1"/>
</dbReference>
<dbReference type="RefSeq" id="WP_100236938.1">
    <property type="nucleotide sequence ID" value="NZ_PGVG01000118.1"/>
</dbReference>
<keyword evidence="3" id="KW-1185">Reference proteome</keyword>
<dbReference type="GO" id="GO:0015074">
    <property type="term" value="P:DNA integration"/>
    <property type="evidence" value="ECO:0007669"/>
    <property type="project" value="InterPro"/>
</dbReference>
<dbReference type="PROSITE" id="PS50994">
    <property type="entry name" value="INTEGRASE"/>
    <property type="match status" value="1"/>
</dbReference>
<evidence type="ECO:0000313" key="3">
    <source>
        <dbReference type="Proteomes" id="UP000231194"/>
    </source>
</evidence>
<name>A0A2M8QWN6_9BRAD</name>
<dbReference type="InterPro" id="IPR036397">
    <property type="entry name" value="RNaseH_sf"/>
</dbReference>
<dbReference type="AlphaFoldDB" id="A0A2M8QWN6"/>
<accession>A0A2M8QWN6</accession>
<dbReference type="InterPro" id="IPR001584">
    <property type="entry name" value="Integrase_cat-core"/>
</dbReference>
<sequence>MTSETTNSHADVQRLCYLAGLPRATYYRHLNRRSRETAECELRDQLQRICLKHPFYGYRRVAATLRRQGMVVNAKKVLRLMREDNLLAQRKAPFLKPPAERPGGVLVVPNLVRGLVPSAPDQIWVADITYVHLARTFAYLAVILDAFSRKAVGWAFENTLDASLAISALENALQARKPTPGSLIHHSDRGVQYASIAYRQRLAERDITISMSRPGNPFDNAKAESFMKTLKAEEVNGKAFSDLSDARRRIDSFIADVYNKERLHSALGYQSPLEFETAFAQNKAR</sequence>
<dbReference type="Pfam" id="PF00665">
    <property type="entry name" value="rve"/>
    <property type="match status" value="1"/>
</dbReference>
<gene>
    <name evidence="2" type="ORF">CVM73_38870</name>
</gene>
<dbReference type="EMBL" id="PGVG01000118">
    <property type="protein sequence ID" value="PJG49983.1"/>
    <property type="molecule type" value="Genomic_DNA"/>
</dbReference>
<dbReference type="InterPro" id="IPR050900">
    <property type="entry name" value="Transposase_IS3/IS150/IS904"/>
</dbReference>
<dbReference type="InterPro" id="IPR012337">
    <property type="entry name" value="RNaseH-like_sf"/>
</dbReference>
<proteinExistence type="predicted"/>